<keyword evidence="2" id="KW-1185">Reference proteome</keyword>
<protein>
    <submittedName>
        <fullName evidence="1">Uncharacterized protein</fullName>
    </submittedName>
</protein>
<comment type="caution">
    <text evidence="1">The sequence shown here is derived from an EMBL/GenBank/DDBJ whole genome shotgun (WGS) entry which is preliminary data.</text>
</comment>
<feature type="non-terminal residue" evidence="1">
    <location>
        <position position="1"/>
    </location>
</feature>
<proteinExistence type="predicted"/>
<sequence length="355" mass="41206">MSSSVSILENNFYDTAHDPEEIKNNLRKKAKTYDFWSNTTDKLNSSINCTLNEFKKWCDDHFEIPDDEDAVHFPFLTGGTTDRNKSFHPFGIAVSRQEAEEDFSFFFSVVKETYQRCFNGEIDFSTLVAENAQAITNGFKKVFNMINRVDCCAHVNRYIDSHMRSISKLHKIRILEDISKIQKIFDNQLFLIAVNLFVEKWKQINSSAKRLFLNYLRINGAVSLTLVGMRTTSLKKINNISKKNKLYCGPCNQELNCKRKSVIETHLNSQNHLTLAKNQIGLDLTNLTSNEIKNAFAKDLMKAFAEANIPVHKLENPSLRKIFEEFISPQINLRSTWSNRRQLDDVYKEDYERIK</sequence>
<dbReference type="AlphaFoldDB" id="A0A814D966"/>
<organism evidence="1 2">
    <name type="scientific">Brachionus calyciflorus</name>
    <dbReference type="NCBI Taxonomy" id="104777"/>
    <lineage>
        <taxon>Eukaryota</taxon>
        <taxon>Metazoa</taxon>
        <taxon>Spiralia</taxon>
        <taxon>Gnathifera</taxon>
        <taxon>Rotifera</taxon>
        <taxon>Eurotatoria</taxon>
        <taxon>Monogononta</taxon>
        <taxon>Pseudotrocha</taxon>
        <taxon>Ploima</taxon>
        <taxon>Brachionidae</taxon>
        <taxon>Brachionus</taxon>
    </lineage>
</organism>
<dbReference type="OrthoDB" id="119028at2759"/>
<evidence type="ECO:0000313" key="2">
    <source>
        <dbReference type="Proteomes" id="UP000663879"/>
    </source>
</evidence>
<name>A0A814D966_9BILA</name>
<dbReference type="Proteomes" id="UP000663879">
    <property type="component" value="Unassembled WGS sequence"/>
</dbReference>
<accession>A0A814D966</accession>
<dbReference type="EMBL" id="CAJNOC010002802">
    <property type="protein sequence ID" value="CAF0952146.1"/>
    <property type="molecule type" value="Genomic_DNA"/>
</dbReference>
<gene>
    <name evidence="1" type="ORF">OXX778_LOCUS14002</name>
</gene>
<reference evidence="1" key="1">
    <citation type="submission" date="2021-02" db="EMBL/GenBank/DDBJ databases">
        <authorList>
            <person name="Nowell W R."/>
        </authorList>
    </citation>
    <scope>NUCLEOTIDE SEQUENCE</scope>
    <source>
        <strain evidence="1">Ploen Becks lab</strain>
    </source>
</reference>
<evidence type="ECO:0000313" key="1">
    <source>
        <dbReference type="EMBL" id="CAF0952146.1"/>
    </source>
</evidence>